<dbReference type="Proteomes" id="UP000597444">
    <property type="component" value="Unassembled WGS sequence"/>
</dbReference>
<dbReference type="EMBL" id="BNJK01000001">
    <property type="protein sequence ID" value="GHO90519.1"/>
    <property type="molecule type" value="Genomic_DNA"/>
</dbReference>
<accession>A0A8J3MX33</accession>
<gene>
    <name evidence="1" type="ORF">KSF_005670</name>
</gene>
<dbReference type="AlphaFoldDB" id="A0A8J3MX33"/>
<keyword evidence="2" id="KW-1185">Reference proteome</keyword>
<evidence type="ECO:0000313" key="1">
    <source>
        <dbReference type="EMBL" id="GHO90519.1"/>
    </source>
</evidence>
<sequence>MEGTPFYTLQENRALHLDRGEDWCTTAFVSRDVWTHPGKTSLGDLYIEQQEAGTTLLSGALPDQSALYRVLLQLIQLGLVLLSLETSQAEGA</sequence>
<organism evidence="1 2">
    <name type="scientific">Reticulibacter mediterranei</name>
    <dbReference type="NCBI Taxonomy" id="2778369"/>
    <lineage>
        <taxon>Bacteria</taxon>
        <taxon>Bacillati</taxon>
        <taxon>Chloroflexota</taxon>
        <taxon>Ktedonobacteria</taxon>
        <taxon>Ktedonobacterales</taxon>
        <taxon>Reticulibacteraceae</taxon>
        <taxon>Reticulibacter</taxon>
    </lineage>
</organism>
<evidence type="ECO:0000313" key="2">
    <source>
        <dbReference type="Proteomes" id="UP000597444"/>
    </source>
</evidence>
<name>A0A8J3MX33_9CHLR</name>
<proteinExistence type="predicted"/>
<reference evidence="1" key="1">
    <citation type="submission" date="2020-10" db="EMBL/GenBank/DDBJ databases">
        <title>Taxonomic study of unclassified bacteria belonging to the class Ktedonobacteria.</title>
        <authorList>
            <person name="Yabe S."/>
            <person name="Wang C.M."/>
            <person name="Zheng Y."/>
            <person name="Sakai Y."/>
            <person name="Cavaletti L."/>
            <person name="Monciardini P."/>
            <person name="Donadio S."/>
        </authorList>
    </citation>
    <scope>NUCLEOTIDE SEQUENCE</scope>
    <source>
        <strain evidence="1">ID150040</strain>
    </source>
</reference>
<protein>
    <submittedName>
        <fullName evidence="1">Uncharacterized protein</fullName>
    </submittedName>
</protein>
<comment type="caution">
    <text evidence="1">The sequence shown here is derived from an EMBL/GenBank/DDBJ whole genome shotgun (WGS) entry which is preliminary data.</text>
</comment>